<dbReference type="Gene3D" id="3.40.50.720">
    <property type="entry name" value="NAD(P)-binding Rossmann-like Domain"/>
    <property type="match status" value="1"/>
</dbReference>
<dbReference type="RefSeq" id="WP_089967741.1">
    <property type="nucleotide sequence ID" value="NZ_FOCQ01000007.1"/>
</dbReference>
<dbReference type="NCBIfam" id="NF005372">
    <property type="entry name" value="PRK06914.1"/>
    <property type="match status" value="1"/>
</dbReference>
<keyword evidence="2" id="KW-0560">Oxidoreductase</keyword>
<dbReference type="CDD" id="cd05374">
    <property type="entry name" value="17beta-HSD-like_SDR_c"/>
    <property type="match status" value="1"/>
</dbReference>
<protein>
    <submittedName>
        <fullName evidence="4">NADP-dependent 3-hydroxy acid dehydrogenase YdfG</fullName>
    </submittedName>
</protein>
<dbReference type="OrthoDB" id="9775296at2"/>
<organism evidence="4 5">
    <name type="scientific">Lihuaxuella thermophila</name>
    <dbReference type="NCBI Taxonomy" id="1173111"/>
    <lineage>
        <taxon>Bacteria</taxon>
        <taxon>Bacillati</taxon>
        <taxon>Bacillota</taxon>
        <taxon>Bacilli</taxon>
        <taxon>Bacillales</taxon>
        <taxon>Thermoactinomycetaceae</taxon>
        <taxon>Lihuaxuella</taxon>
    </lineage>
</organism>
<dbReference type="InterPro" id="IPR051911">
    <property type="entry name" value="SDR_oxidoreductase"/>
</dbReference>
<name>A0A1H8EL50_9BACL</name>
<dbReference type="InterPro" id="IPR020904">
    <property type="entry name" value="Sc_DH/Rdtase_CS"/>
</dbReference>
<evidence type="ECO:0000313" key="4">
    <source>
        <dbReference type="EMBL" id="SEN20203.1"/>
    </source>
</evidence>
<dbReference type="GO" id="GO:0016491">
    <property type="term" value="F:oxidoreductase activity"/>
    <property type="evidence" value="ECO:0007669"/>
    <property type="project" value="UniProtKB-KW"/>
</dbReference>
<dbReference type="PANTHER" id="PTHR43976:SF16">
    <property type="entry name" value="SHORT-CHAIN DEHYDROGENASE_REDUCTASE FAMILY PROTEIN"/>
    <property type="match status" value="1"/>
</dbReference>
<reference evidence="4 5" key="1">
    <citation type="submission" date="2016-10" db="EMBL/GenBank/DDBJ databases">
        <authorList>
            <person name="de Groot N.N."/>
        </authorList>
    </citation>
    <scope>NUCLEOTIDE SEQUENCE [LARGE SCALE GENOMIC DNA]</scope>
    <source>
        <strain evidence="4 5">DSM 46701</strain>
    </source>
</reference>
<dbReference type="Pfam" id="PF00106">
    <property type="entry name" value="adh_short"/>
    <property type="match status" value="1"/>
</dbReference>
<dbReference type="EMBL" id="FOCQ01000007">
    <property type="protein sequence ID" value="SEN20203.1"/>
    <property type="molecule type" value="Genomic_DNA"/>
</dbReference>
<comment type="similarity">
    <text evidence="1 3">Belongs to the short-chain dehydrogenases/reductases (SDR) family.</text>
</comment>
<dbReference type="GO" id="GO:0008206">
    <property type="term" value="P:bile acid metabolic process"/>
    <property type="evidence" value="ECO:0007669"/>
    <property type="project" value="UniProtKB-ARBA"/>
</dbReference>
<dbReference type="InterPro" id="IPR036291">
    <property type="entry name" value="NAD(P)-bd_dom_sf"/>
</dbReference>
<dbReference type="PROSITE" id="PS00061">
    <property type="entry name" value="ADH_SHORT"/>
    <property type="match status" value="1"/>
</dbReference>
<dbReference type="PANTHER" id="PTHR43976">
    <property type="entry name" value="SHORT CHAIN DEHYDROGENASE"/>
    <property type="match status" value="1"/>
</dbReference>
<dbReference type="InterPro" id="IPR002347">
    <property type="entry name" value="SDR_fam"/>
</dbReference>
<dbReference type="AlphaFoldDB" id="A0A1H8EL50"/>
<evidence type="ECO:0000256" key="3">
    <source>
        <dbReference type="RuleBase" id="RU000363"/>
    </source>
</evidence>
<proteinExistence type="inferred from homology"/>
<sequence length="276" mass="30780">MQKPVAFLTGTSSGFGLLASLALAKSGYYVVASMRNPDKQKALSDAIQQQKIKDIEIVELDVTRHEQVTSTLGSVIGRLGRIDVLVNNAGYAEGGFVEDLSIEDFRRQFDTNFFGLVTVTKAVLPHMRERRKGKIINISSISGKVGFPALSPYVSSKHAVEGFSESLRLEMLPYGVYVSLIEPGSYQTEIWRKGLRQAGKTAHSPYQKELAKISDQVQKISENAGKPEEVADLIVQVANAKHPKLRYPVGKGVKRNIYLKNILPWEWMEKMILQRM</sequence>
<keyword evidence="5" id="KW-1185">Reference proteome</keyword>
<dbReference type="FunFam" id="3.40.50.720:FF:000084">
    <property type="entry name" value="Short-chain dehydrogenase reductase"/>
    <property type="match status" value="1"/>
</dbReference>
<dbReference type="SUPFAM" id="SSF51735">
    <property type="entry name" value="NAD(P)-binding Rossmann-fold domains"/>
    <property type="match status" value="1"/>
</dbReference>
<dbReference type="STRING" id="1173111.SAMN05444955_10751"/>
<accession>A0A1H8EL50</accession>
<evidence type="ECO:0000313" key="5">
    <source>
        <dbReference type="Proteomes" id="UP000199695"/>
    </source>
</evidence>
<gene>
    <name evidence="4" type="ORF">SAMN05444955_10751</name>
</gene>
<evidence type="ECO:0000256" key="2">
    <source>
        <dbReference type="ARBA" id="ARBA00023002"/>
    </source>
</evidence>
<evidence type="ECO:0000256" key="1">
    <source>
        <dbReference type="ARBA" id="ARBA00006484"/>
    </source>
</evidence>
<dbReference type="PRINTS" id="PR00081">
    <property type="entry name" value="GDHRDH"/>
</dbReference>
<dbReference type="PRINTS" id="PR00080">
    <property type="entry name" value="SDRFAMILY"/>
</dbReference>
<dbReference type="Proteomes" id="UP000199695">
    <property type="component" value="Unassembled WGS sequence"/>
</dbReference>